<dbReference type="PROSITE" id="PS51192">
    <property type="entry name" value="HELICASE_ATP_BIND_1"/>
    <property type="match status" value="1"/>
</dbReference>
<dbReference type="GO" id="GO:0005694">
    <property type="term" value="C:chromosome"/>
    <property type="evidence" value="ECO:0007669"/>
    <property type="project" value="TreeGrafter"/>
</dbReference>
<evidence type="ECO:0000256" key="6">
    <source>
        <dbReference type="ARBA" id="ARBA00034617"/>
    </source>
</evidence>
<feature type="compositionally biased region" description="Basic residues" evidence="8">
    <location>
        <begin position="633"/>
        <end position="642"/>
    </location>
</feature>
<dbReference type="Pfam" id="PF00270">
    <property type="entry name" value="DEAD"/>
    <property type="match status" value="1"/>
</dbReference>
<feature type="domain" description="Helicase ATP-binding" evidence="9">
    <location>
        <begin position="56"/>
        <end position="233"/>
    </location>
</feature>
<feature type="region of interest" description="Disordered" evidence="8">
    <location>
        <begin position="888"/>
        <end position="965"/>
    </location>
</feature>
<evidence type="ECO:0000256" key="8">
    <source>
        <dbReference type="SAM" id="MobiDB-lite"/>
    </source>
</evidence>
<proteinExistence type="inferred from homology"/>
<evidence type="ECO:0000256" key="5">
    <source>
        <dbReference type="ARBA" id="ARBA00023235"/>
    </source>
</evidence>
<dbReference type="GO" id="GO:0000724">
    <property type="term" value="P:double-strand break repair via homologous recombination"/>
    <property type="evidence" value="ECO:0007669"/>
    <property type="project" value="TreeGrafter"/>
</dbReference>
<dbReference type="AlphaFoldDB" id="A0A2G8RTE3"/>
<keyword evidence="12" id="KW-1185">Reference proteome</keyword>
<dbReference type="GO" id="GO:0003677">
    <property type="term" value="F:DNA binding"/>
    <property type="evidence" value="ECO:0007669"/>
    <property type="project" value="UniProtKB-KW"/>
</dbReference>
<dbReference type="PROSITE" id="PS51194">
    <property type="entry name" value="HELICASE_CTER"/>
    <property type="match status" value="1"/>
</dbReference>
<keyword evidence="4" id="KW-0238">DNA-binding</keyword>
<dbReference type="GO" id="GO:0043138">
    <property type="term" value="F:3'-5' DNA helicase activity"/>
    <property type="evidence" value="ECO:0007669"/>
    <property type="project" value="UniProtKB-EC"/>
</dbReference>
<accession>A0A2G8RTE3</accession>
<keyword evidence="5" id="KW-0413">Isomerase</keyword>
<comment type="similarity">
    <text evidence="1">Belongs to the helicase family. RecQ subfamily.</text>
</comment>
<protein>
    <recommendedName>
        <fullName evidence="7">DNA 3'-5' helicase</fullName>
        <ecNumber evidence="7">5.6.2.4</ecNumber>
    </recommendedName>
</protein>
<feature type="region of interest" description="Disordered" evidence="8">
    <location>
        <begin position="422"/>
        <end position="486"/>
    </location>
</feature>
<feature type="compositionally biased region" description="Basic and acidic residues" evidence="8">
    <location>
        <begin position="436"/>
        <end position="452"/>
    </location>
</feature>
<feature type="region of interest" description="Disordered" evidence="8">
    <location>
        <begin position="629"/>
        <end position="676"/>
    </location>
</feature>
<dbReference type="InterPro" id="IPR011545">
    <property type="entry name" value="DEAD/DEAH_box_helicase_dom"/>
</dbReference>
<dbReference type="Pfam" id="PF00271">
    <property type="entry name" value="Helicase_C"/>
    <property type="match status" value="1"/>
</dbReference>
<dbReference type="GO" id="GO:0005524">
    <property type="term" value="F:ATP binding"/>
    <property type="evidence" value="ECO:0007669"/>
    <property type="project" value="UniProtKB-KW"/>
</dbReference>
<feature type="compositionally biased region" description="Pro residues" evidence="8">
    <location>
        <begin position="643"/>
        <end position="660"/>
    </location>
</feature>
<dbReference type="PANTHER" id="PTHR13710">
    <property type="entry name" value="DNA HELICASE RECQ FAMILY MEMBER"/>
    <property type="match status" value="1"/>
</dbReference>
<dbReference type="SUPFAM" id="SSF52540">
    <property type="entry name" value="P-loop containing nucleoside triphosphate hydrolases"/>
    <property type="match status" value="1"/>
</dbReference>
<evidence type="ECO:0000256" key="3">
    <source>
        <dbReference type="ARBA" id="ARBA00022840"/>
    </source>
</evidence>
<keyword evidence="2" id="KW-0547">Nucleotide-binding</keyword>
<dbReference type="OrthoDB" id="3238224at2759"/>
<feature type="region of interest" description="Disordered" evidence="8">
    <location>
        <begin position="689"/>
        <end position="733"/>
    </location>
</feature>
<dbReference type="GO" id="GO:0009378">
    <property type="term" value="F:four-way junction helicase activity"/>
    <property type="evidence" value="ECO:0007669"/>
    <property type="project" value="TreeGrafter"/>
</dbReference>
<evidence type="ECO:0000256" key="2">
    <source>
        <dbReference type="ARBA" id="ARBA00022741"/>
    </source>
</evidence>
<dbReference type="InterPro" id="IPR001650">
    <property type="entry name" value="Helicase_C-like"/>
</dbReference>
<comment type="caution">
    <text evidence="11">The sequence shown here is derived from an EMBL/GenBank/DDBJ whole genome shotgun (WGS) entry which is preliminary data.</text>
</comment>
<reference evidence="11 12" key="1">
    <citation type="journal article" date="2015" name="Sci. Rep.">
        <title>Chromosome-level genome map provides insights into diverse defense mechanisms in the medicinal fungus Ganoderma sinense.</title>
        <authorList>
            <person name="Zhu Y."/>
            <person name="Xu J."/>
            <person name="Sun C."/>
            <person name="Zhou S."/>
            <person name="Xu H."/>
            <person name="Nelson D.R."/>
            <person name="Qian J."/>
            <person name="Song J."/>
            <person name="Luo H."/>
            <person name="Xiang L."/>
            <person name="Li Y."/>
            <person name="Xu Z."/>
            <person name="Ji A."/>
            <person name="Wang L."/>
            <person name="Lu S."/>
            <person name="Hayward A."/>
            <person name="Sun W."/>
            <person name="Li X."/>
            <person name="Schwartz D.C."/>
            <person name="Wang Y."/>
            <person name="Chen S."/>
        </authorList>
    </citation>
    <scope>NUCLEOTIDE SEQUENCE [LARGE SCALE GENOMIC DNA]</scope>
    <source>
        <strain evidence="11 12">ZZ0214-1</strain>
    </source>
</reference>
<dbReference type="EC" id="5.6.2.4" evidence="7"/>
<evidence type="ECO:0000259" key="10">
    <source>
        <dbReference type="PROSITE" id="PS51194"/>
    </source>
</evidence>
<dbReference type="InterPro" id="IPR014001">
    <property type="entry name" value="Helicase_ATP-bd"/>
</dbReference>
<feature type="domain" description="Helicase C-terminal" evidence="10">
    <location>
        <begin position="278"/>
        <end position="434"/>
    </location>
</feature>
<evidence type="ECO:0000256" key="7">
    <source>
        <dbReference type="ARBA" id="ARBA00034808"/>
    </source>
</evidence>
<feature type="compositionally biased region" description="Low complexity" evidence="8">
    <location>
        <begin position="702"/>
        <end position="724"/>
    </location>
</feature>
<comment type="catalytic activity">
    <reaction evidence="6">
        <text>Couples ATP hydrolysis with the unwinding of duplex DNA by translocating in the 3'-5' direction.</text>
        <dbReference type="EC" id="5.6.2.4"/>
    </reaction>
</comment>
<dbReference type="SMART" id="SM00490">
    <property type="entry name" value="HELICc"/>
    <property type="match status" value="1"/>
</dbReference>
<dbReference type="STRING" id="1077348.A0A2G8RTE3"/>
<evidence type="ECO:0000259" key="9">
    <source>
        <dbReference type="PROSITE" id="PS51192"/>
    </source>
</evidence>
<dbReference type="GO" id="GO:0005737">
    <property type="term" value="C:cytoplasm"/>
    <property type="evidence" value="ECO:0007669"/>
    <property type="project" value="TreeGrafter"/>
</dbReference>
<keyword evidence="3" id="KW-0067">ATP-binding</keyword>
<dbReference type="Gene3D" id="3.40.50.300">
    <property type="entry name" value="P-loop containing nucleotide triphosphate hydrolases"/>
    <property type="match status" value="2"/>
</dbReference>
<evidence type="ECO:0000313" key="12">
    <source>
        <dbReference type="Proteomes" id="UP000230002"/>
    </source>
</evidence>
<dbReference type="InterPro" id="IPR027417">
    <property type="entry name" value="P-loop_NTPase"/>
</dbReference>
<organism evidence="11 12">
    <name type="scientific">Ganoderma sinense ZZ0214-1</name>
    <dbReference type="NCBI Taxonomy" id="1077348"/>
    <lineage>
        <taxon>Eukaryota</taxon>
        <taxon>Fungi</taxon>
        <taxon>Dikarya</taxon>
        <taxon>Basidiomycota</taxon>
        <taxon>Agaricomycotina</taxon>
        <taxon>Agaricomycetes</taxon>
        <taxon>Polyporales</taxon>
        <taxon>Polyporaceae</taxon>
        <taxon>Ganoderma</taxon>
    </lineage>
</organism>
<evidence type="ECO:0000256" key="4">
    <source>
        <dbReference type="ARBA" id="ARBA00023125"/>
    </source>
</evidence>
<evidence type="ECO:0000313" key="11">
    <source>
        <dbReference type="EMBL" id="PIL24782.1"/>
    </source>
</evidence>
<evidence type="ECO:0000256" key="1">
    <source>
        <dbReference type="ARBA" id="ARBA00005446"/>
    </source>
</evidence>
<dbReference type="SMART" id="SM00487">
    <property type="entry name" value="DEXDc"/>
    <property type="match status" value="1"/>
</dbReference>
<sequence length="983" mass="108940">MLPRHSQAKVAKLSRLKVNSAPKPRPRLKEEDTRSLTAIMREKFGFEPKDFQIAAVKAQIEGVDMIVQASTGAGKTAIAAGPHLWPGNERKFTIMTCPLLSLEEEMVQTFENDYGLTAVALNSKNGGCSPEKINDILALKYQIILISPEMLQSGTFHNRVLRNTVFMRNMISMFIDEAHCVAHWGADFRKQYGTLGKLRVFFPHGTPVIAVSATLTPRVVRTIHRSLYFTQSEAQWRFINKGNDRSNVSLVVRACEHPLNSYADLDFLIPSDLRGPLDIPKTYLYVDNISIGSEIIDYLNAKIRARISSEESGMSRKARKRLRGVVRPFNATLSSGYRTRAMARFRTGHVRILVCTDAAGMGCNIPDVDRVVQWKLPKTFSHWIQRAGRAARGPGRTGIAILLVERSVYNVDLLNTTKETLAASSKPSKSKKKQPREKTDTPATKRDPKQVREYALAHGLARGASSKTDDTPTGDQPPVNEDDDDEGLHAFVQSTVCRRKVWAVAFESGIPAPTVPCCDICDPTLLDRTRPPVLPQDKRAKALKRGERDLAARERLCQWRETVYAREHPLAQYDVSGLLQDELLDLLVSHGPLSRAQVAGMLQDKWVFWQRHGEALSVAVTSLPILFKPLPPKPRRQVKKIPPRPPVPQPPVAPTPSRNPPPHRDPPSTLVQPMPHDEGFLQHTHIAPTCAPFYQPPPPHSHGALPLAPQLPPGAHASSSPAPSQYESSRMGSYRAAHTVAHAAASYVTYEEHGAPSHRDVPTHALSHGAHAGSSHTTSGSYHSSHMTTYRFAHATSHVVPSQVAAYTPEGVSASSRIAAPSHRRWYPASDPTMTPTGGVRASFSDHVPPQECQYTFIPTYISHTHPSQPTRAPSRAEFAIPSESQLLQPPLTFDPSASQAPDFMDTYSDDYYPPSHSQYTTHTQHSDTYHRTSFSNQVQWPAGGSATAGPSTHIQVAPPPTVHPPHYQYDHEHGEELEYMQY</sequence>
<name>A0A2G8RTE3_9APHY</name>
<dbReference type="PANTHER" id="PTHR13710:SF105">
    <property type="entry name" value="ATP-DEPENDENT DNA HELICASE Q1"/>
    <property type="match status" value="1"/>
</dbReference>
<dbReference type="EMBL" id="AYKW01000056">
    <property type="protein sequence ID" value="PIL24782.1"/>
    <property type="molecule type" value="Genomic_DNA"/>
</dbReference>
<gene>
    <name evidence="11" type="ORF">GSI_12668</name>
</gene>
<dbReference type="Proteomes" id="UP000230002">
    <property type="component" value="Unassembled WGS sequence"/>
</dbReference>